<dbReference type="PANTHER" id="PTHR12304:SF4">
    <property type="entry name" value="URIDINE NUCLEOSIDASE"/>
    <property type="match status" value="1"/>
</dbReference>
<evidence type="ECO:0000313" key="5">
    <source>
        <dbReference type="Proteomes" id="UP001143304"/>
    </source>
</evidence>
<name>A0ABT3T9Q1_9GAMM</name>
<keyword evidence="1 4" id="KW-0378">Hydrolase</keyword>
<sequence length="324" mass="34549">MRLLIDTDPAMGTLGGDPEDSFAIMLAVNSPDVNVEGITIVQGNVPAEKGYSNASHLLTLLDRKDIPLRRGCLRPLNLERAVQVRWLEQRYSAIQITEMLDPQGADADAVGFMVDLVLSNPEEITLLTIGPLTNVATAIVQSAGFAAAVKNIVMMGGTAACAGNISPAAEFNFWQDPEAADIVFNSGAPLTMVGLDVCHQTHLYPKDVDEAAKGGTALGQFVKEATAPWFQVMSGAGGSDALHLYDSLAAAAVMEPDIITTEDSHVAIETGNGPAQGMSVSHHKAFQRIVFQKPNINARVATGVNIERFNSLFQERVLNRIAGK</sequence>
<comment type="caution">
    <text evidence="4">The sequence shown here is derived from an EMBL/GenBank/DDBJ whole genome shotgun (WGS) entry which is preliminary data.</text>
</comment>
<reference evidence="4" key="1">
    <citation type="submission" date="2019-02" db="EMBL/GenBank/DDBJ databases">
        <authorList>
            <person name="Li S.-H."/>
        </authorList>
    </citation>
    <scope>NUCLEOTIDE SEQUENCE</scope>
    <source>
        <strain evidence="4">IMCC11814</strain>
    </source>
</reference>
<dbReference type="InterPro" id="IPR023186">
    <property type="entry name" value="IUNH"/>
</dbReference>
<dbReference type="PANTHER" id="PTHR12304">
    <property type="entry name" value="INOSINE-URIDINE PREFERRING NUCLEOSIDE HYDROLASE"/>
    <property type="match status" value="1"/>
</dbReference>
<evidence type="ECO:0000259" key="3">
    <source>
        <dbReference type="Pfam" id="PF01156"/>
    </source>
</evidence>
<evidence type="ECO:0000256" key="2">
    <source>
        <dbReference type="ARBA" id="ARBA00023295"/>
    </source>
</evidence>
<dbReference type="Gene3D" id="3.90.245.10">
    <property type="entry name" value="Ribonucleoside hydrolase-like"/>
    <property type="match status" value="1"/>
</dbReference>
<proteinExistence type="predicted"/>
<dbReference type="RefSeq" id="WP_279250237.1">
    <property type="nucleotide sequence ID" value="NZ_SHNO01000001.1"/>
</dbReference>
<dbReference type="InterPro" id="IPR036452">
    <property type="entry name" value="Ribo_hydro-like"/>
</dbReference>
<protein>
    <submittedName>
        <fullName evidence="4">Nucleoside hydrolase</fullName>
    </submittedName>
</protein>
<dbReference type="Pfam" id="PF01156">
    <property type="entry name" value="IU_nuc_hydro"/>
    <property type="match status" value="1"/>
</dbReference>
<evidence type="ECO:0000313" key="4">
    <source>
        <dbReference type="EMBL" id="MCX2978541.1"/>
    </source>
</evidence>
<gene>
    <name evidence="4" type="ORF">EYC82_14335</name>
</gene>
<keyword evidence="2" id="KW-0326">Glycosidase</keyword>
<dbReference type="EMBL" id="SHNO01000001">
    <property type="protein sequence ID" value="MCX2978541.1"/>
    <property type="molecule type" value="Genomic_DNA"/>
</dbReference>
<dbReference type="GO" id="GO:0016787">
    <property type="term" value="F:hydrolase activity"/>
    <property type="evidence" value="ECO:0007669"/>
    <property type="project" value="UniProtKB-KW"/>
</dbReference>
<keyword evidence="5" id="KW-1185">Reference proteome</keyword>
<accession>A0ABT3T9Q1</accession>
<feature type="domain" description="Inosine/uridine-preferring nucleoside hydrolase" evidence="3">
    <location>
        <begin position="4"/>
        <end position="310"/>
    </location>
</feature>
<dbReference type="InterPro" id="IPR001910">
    <property type="entry name" value="Inosine/uridine_hydrolase_dom"/>
</dbReference>
<evidence type="ECO:0000256" key="1">
    <source>
        <dbReference type="ARBA" id="ARBA00022801"/>
    </source>
</evidence>
<dbReference type="SUPFAM" id="SSF53590">
    <property type="entry name" value="Nucleoside hydrolase"/>
    <property type="match status" value="1"/>
</dbReference>
<dbReference type="Proteomes" id="UP001143304">
    <property type="component" value="Unassembled WGS sequence"/>
</dbReference>
<organism evidence="4 5">
    <name type="scientific">Candidatus Marimicrobium litorale</name>
    <dbReference type="NCBI Taxonomy" id="2518991"/>
    <lineage>
        <taxon>Bacteria</taxon>
        <taxon>Pseudomonadati</taxon>
        <taxon>Pseudomonadota</taxon>
        <taxon>Gammaproteobacteria</taxon>
        <taxon>Cellvibrionales</taxon>
        <taxon>Halieaceae</taxon>
        <taxon>Marimicrobium</taxon>
    </lineage>
</organism>